<proteinExistence type="predicted"/>
<keyword evidence="3" id="KW-1185">Reference proteome</keyword>
<name>A0A146GCD7_TERSA</name>
<keyword evidence="1" id="KW-0472">Membrane</keyword>
<accession>A0A146GCD7</accession>
<organism evidence="2 3">
    <name type="scientific">Terrimicrobium sacchariphilum</name>
    <dbReference type="NCBI Taxonomy" id="690879"/>
    <lineage>
        <taxon>Bacteria</taxon>
        <taxon>Pseudomonadati</taxon>
        <taxon>Verrucomicrobiota</taxon>
        <taxon>Terrimicrobiia</taxon>
        <taxon>Terrimicrobiales</taxon>
        <taxon>Terrimicrobiaceae</taxon>
        <taxon>Terrimicrobium</taxon>
    </lineage>
</organism>
<dbReference type="InterPro" id="IPR009577">
    <property type="entry name" value="Sm_multidrug_ex"/>
</dbReference>
<comment type="caution">
    <text evidence="2">The sequence shown here is derived from an EMBL/GenBank/DDBJ whole genome shotgun (WGS) entry which is preliminary data.</text>
</comment>
<keyword evidence="1" id="KW-0812">Transmembrane</keyword>
<gene>
    <name evidence="2" type="ORF">TSACC_22642</name>
</gene>
<feature type="transmembrane region" description="Helical" evidence="1">
    <location>
        <begin position="90"/>
        <end position="111"/>
    </location>
</feature>
<dbReference type="STRING" id="690879.TSACC_22642"/>
<dbReference type="Pfam" id="PF06695">
    <property type="entry name" value="Sm_multidrug_ex"/>
    <property type="match status" value="1"/>
</dbReference>
<dbReference type="Proteomes" id="UP000076023">
    <property type="component" value="Unassembled WGS sequence"/>
</dbReference>
<feature type="transmembrane region" description="Helical" evidence="1">
    <location>
        <begin position="31"/>
        <end position="55"/>
    </location>
</feature>
<feature type="transmembrane region" description="Helical" evidence="1">
    <location>
        <begin position="117"/>
        <end position="143"/>
    </location>
</feature>
<evidence type="ECO:0000256" key="1">
    <source>
        <dbReference type="SAM" id="Phobius"/>
    </source>
</evidence>
<reference evidence="3" key="1">
    <citation type="journal article" date="2017" name="Genome Announc.">
        <title>Draft Genome Sequence of Terrimicrobium sacchariphilum NM-5T, a Facultative Anaerobic Soil Bacterium of the Class Spartobacteria.</title>
        <authorList>
            <person name="Qiu Y.L."/>
            <person name="Tourlousse D.M."/>
            <person name="Matsuura N."/>
            <person name="Ohashi A."/>
            <person name="Sekiguchi Y."/>
        </authorList>
    </citation>
    <scope>NUCLEOTIDE SEQUENCE [LARGE SCALE GENOMIC DNA]</scope>
    <source>
        <strain evidence="3">NM-5</strain>
    </source>
</reference>
<evidence type="ECO:0000313" key="2">
    <source>
        <dbReference type="EMBL" id="GAT34218.1"/>
    </source>
</evidence>
<evidence type="ECO:0000313" key="3">
    <source>
        <dbReference type="Proteomes" id="UP000076023"/>
    </source>
</evidence>
<sequence>MKATLSSIFAVFSLGIVYFLAAIPTGVALKLHPATAAVAAWAGYTAIAAAMLLIGTPAREWLQRKFKISLEPNPQKVFWRVWGRFGIQGLGLLAPVTTGPYIAALIALALGTQPRKVIIWIAVGAIPWCILFAILSAAGIQFLPKPE</sequence>
<dbReference type="EMBL" id="BDCO01000002">
    <property type="protein sequence ID" value="GAT34218.1"/>
    <property type="molecule type" value="Genomic_DNA"/>
</dbReference>
<dbReference type="AlphaFoldDB" id="A0A146GCD7"/>
<keyword evidence="1" id="KW-1133">Transmembrane helix</keyword>
<protein>
    <submittedName>
        <fullName evidence="2">Putative small multi-drug export protein</fullName>
    </submittedName>
</protein>
<dbReference type="InParanoid" id="A0A146GCD7"/>